<dbReference type="PANTHER" id="PTHR18901">
    <property type="entry name" value="2-DEOXYGLUCOSE-6-PHOSPHATE PHOSPHATASE 2"/>
    <property type="match status" value="1"/>
</dbReference>
<dbReference type="InterPro" id="IPR023214">
    <property type="entry name" value="HAD_sf"/>
</dbReference>
<dbReference type="Gene3D" id="1.10.150.240">
    <property type="entry name" value="Putative phosphatase, domain 2"/>
    <property type="match status" value="1"/>
</dbReference>
<dbReference type="Gene3D" id="3.40.50.1000">
    <property type="entry name" value="HAD superfamily/HAD-like"/>
    <property type="match status" value="1"/>
</dbReference>
<dbReference type="AlphaFoldDB" id="A0A143YJZ2"/>
<dbReference type="PANTHER" id="PTHR18901:SF38">
    <property type="entry name" value="PSEUDOURIDINE-5'-PHOSPHATASE"/>
    <property type="match status" value="1"/>
</dbReference>
<dbReference type="SFLD" id="SFLDG01135">
    <property type="entry name" value="C1.5.6:_HAD__Beta-PGM__Phospha"/>
    <property type="match status" value="1"/>
</dbReference>
<gene>
    <name evidence="1" type="ORF">Tpal_1362</name>
</gene>
<evidence type="ECO:0000313" key="2">
    <source>
        <dbReference type="Proteomes" id="UP000242754"/>
    </source>
</evidence>
<keyword evidence="2" id="KW-1185">Reference proteome</keyword>
<dbReference type="SFLD" id="SFLDG01129">
    <property type="entry name" value="C1.5:_HAD__Beta-PGM__Phosphata"/>
    <property type="match status" value="1"/>
</dbReference>
<sequence length="218" mass="24311">MLEAVLFDMDGVIIDTEPFFLRSENMLLKEFGVTVELAYHYRYQGTTHEYMWQTMKDEFNLPAPVNELVERANKIRNALIMQEGLQPIPGAIDLIKNLYENKIPLAIASSSPLKDIHHAVASLDIEAYFSYFVSGESVEHSKPAPDIFLDAAKNLNVDPTNCIVLEDSKNGVNAAYAANCKCIGFSNPNFPAQDLSNATVIITDLATVDADFCRNLFK</sequence>
<evidence type="ECO:0000313" key="1">
    <source>
        <dbReference type="EMBL" id="CZQ91127.1"/>
    </source>
</evidence>
<dbReference type="InterPro" id="IPR036412">
    <property type="entry name" value="HAD-like_sf"/>
</dbReference>
<reference evidence="1 2" key="1">
    <citation type="submission" date="2016-02" db="EMBL/GenBank/DDBJ databases">
        <authorList>
            <person name="Wen L."/>
            <person name="He K."/>
            <person name="Yang H."/>
        </authorList>
    </citation>
    <scope>NUCLEOTIDE SEQUENCE [LARGE SCALE GENOMIC DNA]</scope>
    <source>
        <strain evidence="1">Trichococcus palustris</strain>
    </source>
</reference>
<dbReference type="PRINTS" id="PR00413">
    <property type="entry name" value="HADHALOGNASE"/>
</dbReference>
<dbReference type="SFLD" id="SFLDS00003">
    <property type="entry name" value="Haloacid_Dehalogenase"/>
    <property type="match status" value="1"/>
</dbReference>
<proteinExistence type="predicted"/>
<dbReference type="Proteomes" id="UP000242754">
    <property type="component" value="Unassembled WGS sequence"/>
</dbReference>
<dbReference type="Pfam" id="PF13419">
    <property type="entry name" value="HAD_2"/>
    <property type="match status" value="1"/>
</dbReference>
<organism evidence="1 2">
    <name type="scientific">Trichococcus palustris</name>
    <dbReference type="NCBI Taxonomy" id="140314"/>
    <lineage>
        <taxon>Bacteria</taxon>
        <taxon>Bacillati</taxon>
        <taxon>Bacillota</taxon>
        <taxon>Bacilli</taxon>
        <taxon>Lactobacillales</taxon>
        <taxon>Carnobacteriaceae</taxon>
        <taxon>Trichococcus</taxon>
    </lineage>
</organism>
<accession>A0A143YJZ2</accession>
<dbReference type="SUPFAM" id="SSF56784">
    <property type="entry name" value="HAD-like"/>
    <property type="match status" value="1"/>
</dbReference>
<dbReference type="RefSeq" id="WP_177194474.1">
    <property type="nucleotide sequence ID" value="NZ_FJNE01000003.1"/>
</dbReference>
<dbReference type="STRING" id="140314.SAMN04488076_11458"/>
<protein>
    <submittedName>
        <fullName evidence="1">Uncharacterized protein</fullName>
    </submittedName>
</protein>
<name>A0A143YJZ2_9LACT</name>
<dbReference type="InterPro" id="IPR041492">
    <property type="entry name" value="HAD_2"/>
</dbReference>
<dbReference type="EMBL" id="FJNE01000003">
    <property type="protein sequence ID" value="CZQ91127.1"/>
    <property type="molecule type" value="Genomic_DNA"/>
</dbReference>
<dbReference type="NCBIfam" id="TIGR01509">
    <property type="entry name" value="HAD-SF-IA-v3"/>
    <property type="match status" value="1"/>
</dbReference>
<dbReference type="InterPro" id="IPR006439">
    <property type="entry name" value="HAD-SF_hydro_IA"/>
</dbReference>
<dbReference type="InterPro" id="IPR023198">
    <property type="entry name" value="PGP-like_dom2"/>
</dbReference>